<dbReference type="Pfam" id="PF08281">
    <property type="entry name" value="Sigma70_r4_2"/>
    <property type="match status" value="1"/>
</dbReference>
<evidence type="ECO:0000256" key="1">
    <source>
        <dbReference type="ARBA" id="ARBA00023015"/>
    </source>
</evidence>
<reference evidence="6 7" key="1">
    <citation type="journal article" date="2015" name="MBio">
        <title>Genome-Resolved Metagenomic Analysis Reveals Roles for Candidate Phyla and Other Microbial Community Members in Biogeochemical Transformations in Oil Reservoirs.</title>
        <authorList>
            <person name="Hu P."/>
            <person name="Tom L."/>
            <person name="Singh A."/>
            <person name="Thomas B.C."/>
            <person name="Baker B.J."/>
            <person name="Piceno Y.M."/>
            <person name="Andersen G.L."/>
            <person name="Banfield J.F."/>
        </authorList>
    </citation>
    <scope>NUCLEOTIDE SEQUENCE [LARGE SCALE GENOMIC DNA]</scope>
    <source>
        <strain evidence="6">46_16</strain>
    </source>
</reference>
<evidence type="ECO:0000256" key="4">
    <source>
        <dbReference type="ARBA" id="ARBA00023163"/>
    </source>
</evidence>
<accession>A0A117LGD2</accession>
<gene>
    <name evidence="6" type="ORF">XD73_1436</name>
</gene>
<dbReference type="AlphaFoldDB" id="A0A117LGD2"/>
<dbReference type="EMBL" id="LGFU01000187">
    <property type="protein sequence ID" value="KUK45687.1"/>
    <property type="molecule type" value="Genomic_DNA"/>
</dbReference>
<feature type="domain" description="RNA polymerase sigma factor 70 region 4 type 2" evidence="5">
    <location>
        <begin position="51"/>
        <end position="101"/>
    </location>
</feature>
<dbReference type="InterPro" id="IPR013249">
    <property type="entry name" value="RNA_pol_sigma70_r4_t2"/>
</dbReference>
<dbReference type="PANTHER" id="PTHR43133:SF8">
    <property type="entry name" value="RNA POLYMERASE SIGMA FACTOR HI_1459-RELATED"/>
    <property type="match status" value="1"/>
</dbReference>
<dbReference type="PANTHER" id="PTHR43133">
    <property type="entry name" value="RNA POLYMERASE ECF-TYPE SIGMA FACTO"/>
    <property type="match status" value="1"/>
</dbReference>
<feature type="non-terminal residue" evidence="6">
    <location>
        <position position="1"/>
    </location>
</feature>
<dbReference type="InterPro" id="IPR036388">
    <property type="entry name" value="WH-like_DNA-bd_sf"/>
</dbReference>
<evidence type="ECO:0000313" key="6">
    <source>
        <dbReference type="EMBL" id="KUK45687.1"/>
    </source>
</evidence>
<dbReference type="Proteomes" id="UP000064249">
    <property type="component" value="Unassembled WGS sequence"/>
</dbReference>
<dbReference type="SUPFAM" id="SSF88659">
    <property type="entry name" value="Sigma3 and sigma4 domains of RNA polymerase sigma factors"/>
    <property type="match status" value="1"/>
</dbReference>
<dbReference type="GO" id="GO:0016987">
    <property type="term" value="F:sigma factor activity"/>
    <property type="evidence" value="ECO:0007669"/>
    <property type="project" value="UniProtKB-KW"/>
</dbReference>
<evidence type="ECO:0000313" key="7">
    <source>
        <dbReference type="Proteomes" id="UP000064249"/>
    </source>
</evidence>
<dbReference type="InterPro" id="IPR013324">
    <property type="entry name" value="RNA_pol_sigma_r3/r4-like"/>
</dbReference>
<comment type="caution">
    <text evidence="6">The sequence shown here is derived from an EMBL/GenBank/DDBJ whole genome shotgun (WGS) entry which is preliminary data.</text>
</comment>
<dbReference type="InterPro" id="IPR039425">
    <property type="entry name" value="RNA_pol_sigma-70-like"/>
</dbReference>
<evidence type="ECO:0000256" key="3">
    <source>
        <dbReference type="ARBA" id="ARBA00023125"/>
    </source>
</evidence>
<dbReference type="GO" id="GO:0006352">
    <property type="term" value="P:DNA-templated transcription initiation"/>
    <property type="evidence" value="ECO:0007669"/>
    <property type="project" value="InterPro"/>
</dbReference>
<dbReference type="NCBIfam" id="TIGR02937">
    <property type="entry name" value="sigma70-ECF"/>
    <property type="match status" value="1"/>
</dbReference>
<keyword evidence="2" id="KW-0731">Sigma factor</keyword>
<evidence type="ECO:0000259" key="5">
    <source>
        <dbReference type="Pfam" id="PF08281"/>
    </source>
</evidence>
<name>A0A117LGD2_9CHLR</name>
<keyword evidence="4" id="KW-0804">Transcription</keyword>
<organism evidence="6 7">
    <name type="scientific">Anaerolinea thermophila</name>
    <dbReference type="NCBI Taxonomy" id="167964"/>
    <lineage>
        <taxon>Bacteria</taxon>
        <taxon>Bacillati</taxon>
        <taxon>Chloroflexota</taxon>
        <taxon>Anaerolineae</taxon>
        <taxon>Anaerolineales</taxon>
        <taxon>Anaerolineaceae</taxon>
        <taxon>Anaerolinea</taxon>
    </lineage>
</organism>
<proteinExistence type="predicted"/>
<protein>
    <submittedName>
        <fullName evidence="6">RNA polymerase sigma factor</fullName>
    </submittedName>
</protein>
<keyword evidence="1" id="KW-0805">Transcription regulation</keyword>
<dbReference type="GO" id="GO:0003677">
    <property type="term" value="F:DNA binding"/>
    <property type="evidence" value="ECO:0007669"/>
    <property type="project" value="UniProtKB-KW"/>
</dbReference>
<dbReference type="InterPro" id="IPR014284">
    <property type="entry name" value="RNA_pol_sigma-70_dom"/>
</dbReference>
<evidence type="ECO:0000256" key="2">
    <source>
        <dbReference type="ARBA" id="ARBA00023082"/>
    </source>
</evidence>
<keyword evidence="3" id="KW-0238">DNA-binding</keyword>
<dbReference type="Gene3D" id="1.10.10.10">
    <property type="entry name" value="Winged helix-like DNA-binding domain superfamily/Winged helix DNA-binding domain"/>
    <property type="match status" value="1"/>
</dbReference>
<sequence>MIIRKRRPELILALEQNDTQSAEAEVEEPEIVDWCCLPEQELLSGEARQFLDKAIQNLSASLRVVFVLRDIEGLSIRETSEALGISEAAIKIRLLRARLKLREELTEYYGERLAERLSDE</sequence>